<gene>
    <name evidence="1" type="ORF">HNP37_004663</name>
</gene>
<dbReference type="Proteomes" id="UP000561681">
    <property type="component" value="Unassembled WGS sequence"/>
</dbReference>
<organism evidence="1 2">
    <name type="scientific">Flavobacterium nitrogenifigens</name>
    <dbReference type="NCBI Taxonomy" id="1617283"/>
    <lineage>
        <taxon>Bacteria</taxon>
        <taxon>Pseudomonadati</taxon>
        <taxon>Bacteroidota</taxon>
        <taxon>Flavobacteriia</taxon>
        <taxon>Flavobacteriales</taxon>
        <taxon>Flavobacteriaceae</taxon>
        <taxon>Flavobacterium</taxon>
    </lineage>
</organism>
<dbReference type="EMBL" id="JACHLD010000011">
    <property type="protein sequence ID" value="MBB4804566.1"/>
    <property type="molecule type" value="Genomic_DNA"/>
</dbReference>
<reference evidence="1 2" key="1">
    <citation type="submission" date="2020-08" db="EMBL/GenBank/DDBJ databases">
        <title>Functional genomics of gut bacteria from endangered species of beetles.</title>
        <authorList>
            <person name="Carlos-Shanley C."/>
        </authorList>
    </citation>
    <scope>NUCLEOTIDE SEQUENCE [LARGE SCALE GENOMIC DNA]</scope>
    <source>
        <strain evidence="1 2">S00142</strain>
    </source>
</reference>
<evidence type="ECO:0000313" key="1">
    <source>
        <dbReference type="EMBL" id="MBB4804566.1"/>
    </source>
</evidence>
<keyword evidence="2" id="KW-1185">Reference proteome</keyword>
<proteinExistence type="predicted"/>
<dbReference type="AlphaFoldDB" id="A0A7W7J1J8"/>
<evidence type="ECO:0000313" key="2">
    <source>
        <dbReference type="Proteomes" id="UP000561681"/>
    </source>
</evidence>
<protein>
    <submittedName>
        <fullName evidence="1">Homospermidine synthase</fullName>
    </submittedName>
</protein>
<accession>A0A7W7J1J8</accession>
<name>A0A7W7J1J8_9FLAO</name>
<dbReference type="RefSeq" id="WP_184167909.1">
    <property type="nucleotide sequence ID" value="NZ_JACHLD010000011.1"/>
</dbReference>
<sequence length="131" mass="15173">MTPDEAQELRIFLTNQLIEHGFSSIAEQANRRLLERLEYDPKGLQVANDPNPEQQLIDFLSETIEVFRNNSNENYSEMLAKINKNLDGEKIEGILVELPGESEEYDLTGLPNYREIYESLGMIRENLLNDR</sequence>
<comment type="caution">
    <text evidence="1">The sequence shown here is derived from an EMBL/GenBank/DDBJ whole genome shotgun (WGS) entry which is preliminary data.</text>
</comment>